<evidence type="ECO:0000259" key="2">
    <source>
        <dbReference type="PROSITE" id="PS50085"/>
    </source>
</evidence>
<proteinExistence type="predicted"/>
<dbReference type="AlphaFoldDB" id="A0AAD5UGM8"/>
<keyword evidence="1" id="KW-0343">GTPase activation</keyword>
<dbReference type="GO" id="GO:0051056">
    <property type="term" value="P:regulation of small GTPase mediated signal transduction"/>
    <property type="evidence" value="ECO:0007669"/>
    <property type="project" value="InterPro"/>
</dbReference>
<name>A0AAD5UGM8_9FUNG</name>
<dbReference type="GO" id="GO:0005096">
    <property type="term" value="F:GTPase activator activity"/>
    <property type="evidence" value="ECO:0007669"/>
    <property type="project" value="UniProtKB-KW"/>
</dbReference>
<dbReference type="Gene3D" id="3.40.50.11210">
    <property type="entry name" value="Rap/Ran-GAP"/>
    <property type="match status" value="1"/>
</dbReference>
<dbReference type="InterPro" id="IPR000331">
    <property type="entry name" value="Rap/Ran_GAP_dom"/>
</dbReference>
<dbReference type="PROSITE" id="PS50085">
    <property type="entry name" value="RAPGAP"/>
    <property type="match status" value="1"/>
</dbReference>
<accession>A0AAD5UGM8</accession>
<keyword evidence="4" id="KW-1185">Reference proteome</keyword>
<evidence type="ECO:0000313" key="3">
    <source>
        <dbReference type="EMBL" id="KAJ3257616.1"/>
    </source>
</evidence>
<sequence>MMVQHTYIDCAPKPSVQNWTSTKKVNVQTWCLVNTLITVSSDENNVCEIVFRRPAGITVLYSRILNDVGRNIQNVGIFLDMLNGSTDDPTKIPQSYVAERSKSISSLSTSNSIPELKHSKSFNLEVQESDTIGLDVESFRNFMDPAFLILQFQPYPSLESHSEQPILLPNDDATQRAISVLDRTPSIDLHKIGIVFVDSGQTNEVEILANQRGSSNYLQFLSNLGRVFPLANTRDIYTGGLDTSSEAIDGQYGLCYIPDQRMNQVIFHVTTMMPKYAHDTLCTGKKRHIGNNFVTIVWNESGLAYRHDTIPGQFNFVQIIIEPIAGHDYNSFCFKLTLSYRSDMERVAPIPVLLSGSSLAKYVREVAIYSNMMAQVFSTGETISNARERLRQLKRIRKRQESENLNIPLDFTYLGAV</sequence>
<feature type="domain" description="Rap-GAP" evidence="2">
    <location>
        <begin position="178"/>
        <end position="405"/>
    </location>
</feature>
<dbReference type="PANTHER" id="PTHR10063:SF0">
    <property type="entry name" value="TUBERIN"/>
    <property type="match status" value="1"/>
</dbReference>
<comment type="caution">
    <text evidence="3">The sequence shown here is derived from an EMBL/GenBank/DDBJ whole genome shotgun (WGS) entry which is preliminary data.</text>
</comment>
<dbReference type="GO" id="GO:0032007">
    <property type="term" value="P:negative regulation of TOR signaling"/>
    <property type="evidence" value="ECO:0007669"/>
    <property type="project" value="TreeGrafter"/>
</dbReference>
<dbReference type="PANTHER" id="PTHR10063">
    <property type="entry name" value="TUBERIN"/>
    <property type="match status" value="1"/>
</dbReference>
<reference evidence="3" key="1">
    <citation type="submission" date="2020-05" db="EMBL/GenBank/DDBJ databases">
        <title>Phylogenomic resolution of chytrid fungi.</title>
        <authorList>
            <person name="Stajich J.E."/>
            <person name="Amses K."/>
            <person name="Simmons R."/>
            <person name="Seto K."/>
            <person name="Myers J."/>
            <person name="Bonds A."/>
            <person name="Quandt C.A."/>
            <person name="Barry K."/>
            <person name="Liu P."/>
            <person name="Grigoriev I."/>
            <person name="Longcore J.E."/>
            <person name="James T.Y."/>
        </authorList>
    </citation>
    <scope>NUCLEOTIDE SEQUENCE</scope>
    <source>
        <strain evidence="3">PLAUS21</strain>
    </source>
</reference>
<dbReference type="InterPro" id="IPR035974">
    <property type="entry name" value="Rap/Ran-GAP_sf"/>
</dbReference>
<dbReference type="Pfam" id="PF02145">
    <property type="entry name" value="Rap_GAP"/>
    <property type="match status" value="1"/>
</dbReference>
<gene>
    <name evidence="3" type="primary">TSC2_1</name>
    <name evidence="3" type="ORF">HK103_004388</name>
</gene>
<dbReference type="FunFam" id="3.40.50.11210:FF:000001">
    <property type="entry name" value="Ral GTPase-activating protein subunit alpha-1 isoform 1"/>
    <property type="match status" value="1"/>
</dbReference>
<evidence type="ECO:0000313" key="4">
    <source>
        <dbReference type="Proteomes" id="UP001210925"/>
    </source>
</evidence>
<dbReference type="GO" id="GO:0033596">
    <property type="term" value="C:TSC1-TSC2 complex"/>
    <property type="evidence" value="ECO:0007669"/>
    <property type="project" value="TreeGrafter"/>
</dbReference>
<organism evidence="3 4">
    <name type="scientific">Boothiomyces macroporosus</name>
    <dbReference type="NCBI Taxonomy" id="261099"/>
    <lineage>
        <taxon>Eukaryota</taxon>
        <taxon>Fungi</taxon>
        <taxon>Fungi incertae sedis</taxon>
        <taxon>Chytridiomycota</taxon>
        <taxon>Chytridiomycota incertae sedis</taxon>
        <taxon>Chytridiomycetes</taxon>
        <taxon>Rhizophydiales</taxon>
        <taxon>Terramycetaceae</taxon>
        <taxon>Boothiomyces</taxon>
    </lineage>
</organism>
<dbReference type="InterPro" id="IPR027107">
    <property type="entry name" value="Tuberin/Ral-act_asu"/>
</dbReference>
<dbReference type="GO" id="GO:0005634">
    <property type="term" value="C:nucleus"/>
    <property type="evidence" value="ECO:0007669"/>
    <property type="project" value="InterPro"/>
</dbReference>
<protein>
    <submittedName>
        <fullName evidence="3">Tuberous sclerosis 2-like protein</fullName>
    </submittedName>
</protein>
<dbReference type="EMBL" id="JADGKB010000036">
    <property type="protein sequence ID" value="KAJ3257616.1"/>
    <property type="molecule type" value="Genomic_DNA"/>
</dbReference>
<dbReference type="Proteomes" id="UP001210925">
    <property type="component" value="Unassembled WGS sequence"/>
</dbReference>
<evidence type="ECO:0000256" key="1">
    <source>
        <dbReference type="ARBA" id="ARBA00022468"/>
    </source>
</evidence>
<dbReference type="SUPFAM" id="SSF111347">
    <property type="entry name" value="Rap/Ran-GAP"/>
    <property type="match status" value="1"/>
</dbReference>